<evidence type="ECO:0000256" key="1">
    <source>
        <dbReference type="SAM" id="MobiDB-lite"/>
    </source>
</evidence>
<comment type="caution">
    <text evidence="2">The sequence shown here is derived from an EMBL/GenBank/DDBJ whole genome shotgun (WGS) entry which is preliminary data.</text>
</comment>
<dbReference type="Proteomes" id="UP001054889">
    <property type="component" value="Unassembled WGS sequence"/>
</dbReference>
<feature type="region of interest" description="Disordered" evidence="1">
    <location>
        <begin position="1"/>
        <end position="67"/>
    </location>
</feature>
<reference evidence="2" key="1">
    <citation type="journal article" date="2018" name="DNA Res.">
        <title>Multiple hybrid de novo genome assembly of finger millet, an orphan allotetraploid crop.</title>
        <authorList>
            <person name="Hatakeyama M."/>
            <person name="Aluri S."/>
            <person name="Balachadran M.T."/>
            <person name="Sivarajan S.R."/>
            <person name="Patrignani A."/>
            <person name="Gruter S."/>
            <person name="Poveda L."/>
            <person name="Shimizu-Inatsugi R."/>
            <person name="Baeten J."/>
            <person name="Francoijs K.J."/>
            <person name="Nataraja K.N."/>
            <person name="Reddy Y.A.N."/>
            <person name="Phadnis S."/>
            <person name="Ravikumar R.L."/>
            <person name="Schlapbach R."/>
            <person name="Sreeman S.M."/>
            <person name="Shimizu K.K."/>
        </authorList>
    </citation>
    <scope>NUCLEOTIDE SEQUENCE</scope>
</reference>
<protein>
    <submittedName>
        <fullName evidence="2">Uncharacterized protein</fullName>
    </submittedName>
</protein>
<dbReference type="AlphaFoldDB" id="A0AAV5CAV8"/>
<reference evidence="2" key="2">
    <citation type="submission" date="2021-12" db="EMBL/GenBank/DDBJ databases">
        <title>Resequencing data analysis of finger millet.</title>
        <authorList>
            <person name="Hatakeyama M."/>
            <person name="Aluri S."/>
            <person name="Balachadran M.T."/>
            <person name="Sivarajan S.R."/>
            <person name="Poveda L."/>
            <person name="Shimizu-Inatsugi R."/>
            <person name="Schlapbach R."/>
            <person name="Sreeman S.M."/>
            <person name="Shimizu K.K."/>
        </authorList>
    </citation>
    <scope>NUCLEOTIDE SEQUENCE</scope>
</reference>
<dbReference type="GO" id="GO:0016491">
    <property type="term" value="F:oxidoreductase activity"/>
    <property type="evidence" value="ECO:0007669"/>
    <property type="project" value="InterPro"/>
</dbReference>
<dbReference type="InterPro" id="IPR012348">
    <property type="entry name" value="RNR-like"/>
</dbReference>
<accession>A0AAV5CAV8</accession>
<gene>
    <name evidence="2" type="primary">ga12135</name>
    <name evidence="2" type="ORF">PR202_ga12135</name>
</gene>
<evidence type="ECO:0000313" key="3">
    <source>
        <dbReference type="Proteomes" id="UP001054889"/>
    </source>
</evidence>
<organism evidence="2 3">
    <name type="scientific">Eleusine coracana subsp. coracana</name>
    <dbReference type="NCBI Taxonomy" id="191504"/>
    <lineage>
        <taxon>Eukaryota</taxon>
        <taxon>Viridiplantae</taxon>
        <taxon>Streptophyta</taxon>
        <taxon>Embryophyta</taxon>
        <taxon>Tracheophyta</taxon>
        <taxon>Spermatophyta</taxon>
        <taxon>Magnoliopsida</taxon>
        <taxon>Liliopsida</taxon>
        <taxon>Poales</taxon>
        <taxon>Poaceae</taxon>
        <taxon>PACMAD clade</taxon>
        <taxon>Chloridoideae</taxon>
        <taxon>Cynodonteae</taxon>
        <taxon>Eleusininae</taxon>
        <taxon>Eleusine</taxon>
    </lineage>
</organism>
<dbReference type="EMBL" id="BQKI01000005">
    <property type="protein sequence ID" value="GJM95403.1"/>
    <property type="molecule type" value="Genomic_DNA"/>
</dbReference>
<sequence length="131" mass="14501">MELPEPAPAVSRSEASSKGARKARAGYPPLGLEASAPDLDIAAAHSSDWQPQDYLPDTSSESSESVHDEVVELRARAREISVGDGRWRILGRRSGRGGGRWFPWRRIGERRGGEEGRWQFLVISVNYGGKW</sequence>
<dbReference type="Gene3D" id="1.10.620.20">
    <property type="entry name" value="Ribonucleotide Reductase, subunit A"/>
    <property type="match status" value="1"/>
</dbReference>
<evidence type="ECO:0000313" key="2">
    <source>
        <dbReference type="EMBL" id="GJM95403.1"/>
    </source>
</evidence>
<keyword evidence="3" id="KW-1185">Reference proteome</keyword>
<name>A0AAV5CAV8_ELECO</name>
<proteinExistence type="predicted"/>